<keyword evidence="1" id="KW-1133">Transmembrane helix</keyword>
<dbReference type="Gene3D" id="3.40.50.150">
    <property type="entry name" value="Vaccinia Virus protein VP39"/>
    <property type="match status" value="1"/>
</dbReference>
<reference evidence="2 3" key="1">
    <citation type="journal article" date="2014" name="Genome Biol. Evol.">
        <title>The secreted proteins of Achlya hypogyna and Thraustotheca clavata identify the ancestral oomycete secretome and reveal gene acquisitions by horizontal gene transfer.</title>
        <authorList>
            <person name="Misner I."/>
            <person name="Blouin N."/>
            <person name="Leonard G."/>
            <person name="Richards T.A."/>
            <person name="Lane C.E."/>
        </authorList>
    </citation>
    <scope>NUCLEOTIDE SEQUENCE [LARGE SCALE GENOMIC DNA]</scope>
    <source>
        <strain evidence="2 3">ATCC 48635</strain>
    </source>
</reference>
<gene>
    <name evidence="2" type="ORF">ACHHYP_05408</name>
</gene>
<evidence type="ECO:0000313" key="2">
    <source>
        <dbReference type="EMBL" id="OQR99652.1"/>
    </source>
</evidence>
<evidence type="ECO:0000313" key="3">
    <source>
        <dbReference type="Proteomes" id="UP000243579"/>
    </source>
</evidence>
<comment type="caution">
    <text evidence="2">The sequence shown here is derived from an EMBL/GenBank/DDBJ whole genome shotgun (WGS) entry which is preliminary data.</text>
</comment>
<dbReference type="InterPro" id="IPR029063">
    <property type="entry name" value="SAM-dependent_MTases_sf"/>
</dbReference>
<dbReference type="AlphaFoldDB" id="A0A1V9ZNT3"/>
<evidence type="ECO:0000256" key="1">
    <source>
        <dbReference type="SAM" id="Phobius"/>
    </source>
</evidence>
<dbReference type="EMBL" id="JNBR01000049">
    <property type="protein sequence ID" value="OQR99652.1"/>
    <property type="molecule type" value="Genomic_DNA"/>
</dbReference>
<name>A0A1V9ZNT3_ACHHY</name>
<dbReference type="STRING" id="1202772.A0A1V9ZNT3"/>
<keyword evidence="1" id="KW-0472">Membrane</keyword>
<protein>
    <submittedName>
        <fullName evidence="2">Uncharacterized protein</fullName>
    </submittedName>
</protein>
<organism evidence="2 3">
    <name type="scientific">Achlya hypogyna</name>
    <name type="common">Oomycete</name>
    <name type="synonym">Protoachlya hypogyna</name>
    <dbReference type="NCBI Taxonomy" id="1202772"/>
    <lineage>
        <taxon>Eukaryota</taxon>
        <taxon>Sar</taxon>
        <taxon>Stramenopiles</taxon>
        <taxon>Oomycota</taxon>
        <taxon>Saprolegniomycetes</taxon>
        <taxon>Saprolegniales</taxon>
        <taxon>Achlyaceae</taxon>
        <taxon>Achlya</taxon>
    </lineage>
</organism>
<feature type="transmembrane region" description="Helical" evidence="1">
    <location>
        <begin position="12"/>
        <end position="31"/>
    </location>
</feature>
<keyword evidence="3" id="KW-1185">Reference proteome</keyword>
<sequence length="129" mass="14344">MYVNTNAAKPTTILAILTGILMHAVVMRFVVCDGAPDVTGVHGIVQSEQLLAAFNTTNFLYEFLAAQRSLFFVEVTCAKLQSSRMSSNEQFLVYRGFQPPPRYPAEMQRNPDPISLFACGDLSSYDKQD</sequence>
<dbReference type="OrthoDB" id="289250at2759"/>
<proteinExistence type="predicted"/>
<accession>A0A1V9ZNT3</accession>
<keyword evidence="1" id="KW-0812">Transmembrane</keyword>
<dbReference type="Proteomes" id="UP000243579">
    <property type="component" value="Unassembled WGS sequence"/>
</dbReference>